<comment type="similarity">
    <text evidence="2 11">Belongs to the enolase family.</text>
</comment>
<dbReference type="PIRSF" id="PIRSF001400">
    <property type="entry name" value="Enolase"/>
    <property type="match status" value="1"/>
</dbReference>
<feature type="binding site" evidence="11">
    <location>
        <position position="166"/>
    </location>
    <ligand>
        <name>(2R)-2-phosphoglycerate</name>
        <dbReference type="ChEBI" id="CHEBI:58289"/>
    </ligand>
</feature>
<dbReference type="Gene3D" id="3.20.20.120">
    <property type="entry name" value="Enolase-like C-terminal domain"/>
    <property type="match status" value="1"/>
</dbReference>
<dbReference type="EMBL" id="LR778114">
    <property type="protein sequence ID" value="CAB1129717.1"/>
    <property type="molecule type" value="Genomic_DNA"/>
</dbReference>
<evidence type="ECO:0000256" key="1">
    <source>
        <dbReference type="ARBA" id="ARBA00005031"/>
    </source>
</evidence>
<dbReference type="InterPro" id="IPR020809">
    <property type="entry name" value="Enolase_CS"/>
</dbReference>
<evidence type="ECO:0000259" key="16">
    <source>
        <dbReference type="SMART" id="SM01193"/>
    </source>
</evidence>
<gene>
    <name evidence="11 17" type="primary">eno</name>
    <name evidence="17" type="ORF">R50_2220</name>
</gene>
<accession>A0A6F8ZI99</accession>
<evidence type="ECO:0000256" key="7">
    <source>
        <dbReference type="ARBA" id="ARBA00022842"/>
    </source>
</evidence>
<feature type="binding site" evidence="13">
    <location>
        <position position="286"/>
    </location>
    <ligand>
        <name>substrate</name>
    </ligand>
</feature>
<comment type="cofactor">
    <cofactor evidence="11">
        <name>Mg(2+)</name>
        <dbReference type="ChEBI" id="CHEBI:18420"/>
    </cofactor>
    <text evidence="11">Binds a second Mg(2+) ion via substrate during catalysis.</text>
</comment>
<keyword evidence="6 11" id="KW-0479">Metal-binding</keyword>
<feature type="binding site" evidence="13">
    <location>
        <position position="167"/>
    </location>
    <ligand>
        <name>substrate</name>
    </ligand>
</feature>
<keyword evidence="9 11" id="KW-0456">Lyase</keyword>
<dbReference type="SMART" id="SM01193">
    <property type="entry name" value="Enolase_N"/>
    <property type="match status" value="1"/>
</dbReference>
<protein>
    <recommendedName>
        <fullName evidence="4 11">Enolase</fullName>
        <ecNumber evidence="3 11">4.2.1.11</ecNumber>
    </recommendedName>
    <alternativeName>
        <fullName evidence="11">2-phospho-D-glycerate hydro-lyase</fullName>
    </alternativeName>
    <alternativeName>
        <fullName evidence="11">2-phosphoglycerate dehydratase</fullName>
    </alternativeName>
</protein>
<dbReference type="GO" id="GO:0005576">
    <property type="term" value="C:extracellular region"/>
    <property type="evidence" value="ECO:0007669"/>
    <property type="project" value="UniProtKB-SubCell"/>
</dbReference>
<feature type="binding site" evidence="11">
    <location>
        <position position="367"/>
    </location>
    <ligand>
        <name>(2R)-2-phosphoglycerate</name>
        <dbReference type="ChEBI" id="CHEBI:58289"/>
    </ligand>
</feature>
<dbReference type="CDD" id="cd03313">
    <property type="entry name" value="enolase"/>
    <property type="match status" value="1"/>
</dbReference>
<evidence type="ECO:0000256" key="13">
    <source>
        <dbReference type="PIRSR" id="PIRSR001400-2"/>
    </source>
</evidence>
<feature type="binding site" evidence="11 14">
    <location>
        <position position="286"/>
    </location>
    <ligand>
        <name>Mg(2+)</name>
        <dbReference type="ChEBI" id="CHEBI:18420"/>
    </ligand>
</feature>
<feature type="active site" description="Proton donor" evidence="11 12">
    <location>
        <position position="208"/>
    </location>
</feature>
<dbReference type="InterPro" id="IPR020811">
    <property type="entry name" value="Enolase_N"/>
</dbReference>
<dbReference type="SMART" id="SM01192">
    <property type="entry name" value="Enolase_C"/>
    <property type="match status" value="1"/>
</dbReference>
<feature type="binding site" evidence="11 14">
    <location>
        <position position="313"/>
    </location>
    <ligand>
        <name>Mg(2+)</name>
        <dbReference type="ChEBI" id="CHEBI:18420"/>
    </ligand>
</feature>
<dbReference type="EC" id="4.2.1.11" evidence="3 11"/>
<dbReference type="InterPro" id="IPR000941">
    <property type="entry name" value="Enolase"/>
</dbReference>
<comment type="pathway">
    <text evidence="1 11">Carbohydrate degradation; glycolysis; pyruvate from D-glyceraldehyde 3-phosphate: step 4/5.</text>
</comment>
<feature type="binding site" evidence="11">
    <location>
        <position position="338"/>
    </location>
    <ligand>
        <name>(2R)-2-phosphoglycerate</name>
        <dbReference type="ChEBI" id="CHEBI:58289"/>
    </ligand>
</feature>
<dbReference type="Pfam" id="PF00113">
    <property type="entry name" value="Enolase_C"/>
    <property type="match status" value="1"/>
</dbReference>
<dbReference type="NCBIfam" id="TIGR01060">
    <property type="entry name" value="eno"/>
    <property type="match status" value="1"/>
</dbReference>
<comment type="subcellular location">
    <subcellularLocation>
        <location evidence="11">Cytoplasm</location>
    </subcellularLocation>
    <subcellularLocation>
        <location evidence="11">Secreted</location>
    </subcellularLocation>
    <subcellularLocation>
        <location evidence="11">Cell surface</location>
    </subcellularLocation>
    <text evidence="11">Fractions of enolase are present in both the cytoplasm and on the cell surface.</text>
</comment>
<comment type="function">
    <text evidence="11">Catalyzes the reversible conversion of 2-phosphoglycerate (2-PG) into phosphoenolpyruvate (PEP). It is essential for the degradation of carbohydrates via glycolysis.</text>
</comment>
<feature type="binding site" evidence="13">
    <location>
        <position position="158"/>
    </location>
    <ligand>
        <name>substrate</name>
    </ligand>
</feature>
<dbReference type="AlphaFoldDB" id="A0A6F8ZI99"/>
<dbReference type="SFLD" id="SFLDF00002">
    <property type="entry name" value="enolase"/>
    <property type="match status" value="1"/>
</dbReference>
<evidence type="ECO:0000313" key="17">
    <source>
        <dbReference type="EMBL" id="CAB1129717.1"/>
    </source>
</evidence>
<comment type="cofactor">
    <cofactor evidence="14">
        <name>Mg(2+)</name>
        <dbReference type="ChEBI" id="CHEBI:18420"/>
    </cofactor>
    <text evidence="14">Mg(2+) is required for catalysis and for stabilizing the dimer.</text>
</comment>
<feature type="binding site" evidence="11">
    <location>
        <position position="389"/>
    </location>
    <ligand>
        <name>(2R)-2-phosphoglycerate</name>
        <dbReference type="ChEBI" id="CHEBI:58289"/>
    </ligand>
</feature>
<dbReference type="GO" id="GO:0009986">
    <property type="term" value="C:cell surface"/>
    <property type="evidence" value="ECO:0007669"/>
    <property type="project" value="UniProtKB-SubCell"/>
</dbReference>
<dbReference type="SFLD" id="SFLDG00178">
    <property type="entry name" value="enolase"/>
    <property type="match status" value="1"/>
</dbReference>
<dbReference type="UniPathway" id="UPA00109">
    <property type="reaction ID" value="UER00187"/>
</dbReference>
<feature type="domain" description="Enolase C-terminal TIM barrel" evidence="15">
    <location>
        <begin position="142"/>
        <end position="424"/>
    </location>
</feature>
<dbReference type="SUPFAM" id="SSF51604">
    <property type="entry name" value="Enolase C-terminal domain-like"/>
    <property type="match status" value="1"/>
</dbReference>
<dbReference type="Gene3D" id="3.30.390.10">
    <property type="entry name" value="Enolase-like, N-terminal domain"/>
    <property type="match status" value="1"/>
</dbReference>
<evidence type="ECO:0000256" key="12">
    <source>
        <dbReference type="PIRSR" id="PIRSR001400-1"/>
    </source>
</evidence>
<keyword evidence="5 11" id="KW-0964">Secreted</keyword>
<dbReference type="GO" id="GO:0000287">
    <property type="term" value="F:magnesium ion binding"/>
    <property type="evidence" value="ECO:0007669"/>
    <property type="project" value="UniProtKB-UniRule"/>
</dbReference>
<feature type="domain" description="Enolase N-terminal" evidence="16">
    <location>
        <begin position="8"/>
        <end position="137"/>
    </location>
</feature>
<comment type="catalytic activity">
    <reaction evidence="10">
        <text>(2R)-2-phosphoglycerate = phosphoenolpyruvate + H2O</text>
        <dbReference type="Rhea" id="RHEA:10164"/>
        <dbReference type="ChEBI" id="CHEBI:15377"/>
        <dbReference type="ChEBI" id="CHEBI:58289"/>
        <dbReference type="ChEBI" id="CHEBI:58702"/>
        <dbReference type="EC" id="4.2.1.11"/>
    </reaction>
    <physiologicalReaction direction="left-to-right" evidence="10">
        <dbReference type="Rhea" id="RHEA:10165"/>
    </physiologicalReaction>
</comment>
<dbReference type="SUPFAM" id="SSF54826">
    <property type="entry name" value="Enolase N-terminal domain-like"/>
    <property type="match status" value="1"/>
</dbReference>
<dbReference type="PROSITE" id="PS00164">
    <property type="entry name" value="ENOLASE"/>
    <property type="match status" value="1"/>
</dbReference>
<dbReference type="InterPro" id="IPR029017">
    <property type="entry name" value="Enolase-like_N"/>
</dbReference>
<dbReference type="GO" id="GO:0000015">
    <property type="term" value="C:phosphopyruvate hydratase complex"/>
    <property type="evidence" value="ECO:0007669"/>
    <property type="project" value="InterPro"/>
</dbReference>
<evidence type="ECO:0000256" key="6">
    <source>
        <dbReference type="ARBA" id="ARBA00022723"/>
    </source>
</evidence>
<sequence length="424" mass="45317">MAEHGMRIRAVRGMEILDSRGQPTVGARVELESGVAVFARVPAGASTGVHEAVELRDQDRRYGGRGVQHAVANIDTILGPAIAGRDARNQAEIDQVLREIDGHPQKARLGANAILAVSLGVAQAAAAGLGLPLYRYLGGLAGGVLPVPFLNVVNGGAHADNNIDIQEFMLVPGGADSMAEAMRMAAETYAALKALLHERGLRTAVGDEGGFAPDLASDREALDLLMAAIERAGYRPGEQVALAVDVAASGLYREGRYRVAGRERTASELIDWYEELADAYPLVSLEDGLAEDDWEGWQELTRRLGGRLQLVGDDLFVTSPERIRRGVAEAAANAVLIKLNQVGTVTETLEAVRLAQRAGWRAMISHRSGETEDTSIADLAVGLATGQMKSGAPARGERVAKYNRLLWIEATDADCRYAGWEGLR</sequence>
<feature type="binding site" evidence="13">
    <location>
        <position position="389"/>
    </location>
    <ligand>
        <name>substrate</name>
    </ligand>
</feature>
<evidence type="ECO:0000256" key="9">
    <source>
        <dbReference type="ARBA" id="ARBA00023239"/>
    </source>
</evidence>
<evidence type="ECO:0000256" key="5">
    <source>
        <dbReference type="ARBA" id="ARBA00022525"/>
    </source>
</evidence>
<keyword evidence="11" id="KW-0963">Cytoplasm</keyword>
<evidence type="ECO:0000256" key="8">
    <source>
        <dbReference type="ARBA" id="ARBA00023152"/>
    </source>
</evidence>
<reference evidence="17 18" key="1">
    <citation type="submission" date="2020-02" db="EMBL/GenBank/DDBJ databases">
        <authorList>
            <person name="Hogendoorn C."/>
        </authorList>
    </citation>
    <scope>NUCLEOTIDE SEQUENCE [LARGE SCALE GENOMIC DNA]</scope>
    <source>
        <strain evidence="17">R501</strain>
    </source>
</reference>
<feature type="binding site" evidence="13">
    <location>
        <begin position="365"/>
        <end position="368"/>
    </location>
    <ligand>
        <name>substrate</name>
    </ligand>
</feature>
<dbReference type="GO" id="GO:0004634">
    <property type="term" value="F:phosphopyruvate hydratase activity"/>
    <property type="evidence" value="ECO:0007669"/>
    <property type="project" value="UniProtKB-UniRule"/>
</dbReference>
<dbReference type="GO" id="GO:0006096">
    <property type="term" value="P:glycolytic process"/>
    <property type="evidence" value="ECO:0007669"/>
    <property type="project" value="UniProtKB-UniRule"/>
</dbReference>
<evidence type="ECO:0000256" key="10">
    <source>
        <dbReference type="ARBA" id="ARBA00048951"/>
    </source>
</evidence>
<feature type="binding site" evidence="11 14">
    <location>
        <position position="245"/>
    </location>
    <ligand>
        <name>Mg(2+)</name>
        <dbReference type="ChEBI" id="CHEBI:18420"/>
    </ligand>
</feature>
<dbReference type="Pfam" id="PF03952">
    <property type="entry name" value="Enolase_N"/>
    <property type="match status" value="1"/>
</dbReference>
<dbReference type="Proteomes" id="UP000503399">
    <property type="component" value="Chromosome"/>
</dbReference>
<keyword evidence="7 11" id="KW-0460">Magnesium</keyword>
<dbReference type="KEGG" id="hfv:R50_2220"/>
<proteinExistence type="inferred from homology"/>
<evidence type="ECO:0000256" key="14">
    <source>
        <dbReference type="PIRSR" id="PIRSR001400-3"/>
    </source>
</evidence>
<dbReference type="PRINTS" id="PR00148">
    <property type="entry name" value="ENOLASE"/>
</dbReference>
<evidence type="ECO:0000256" key="4">
    <source>
        <dbReference type="ARBA" id="ARBA00017068"/>
    </source>
</evidence>
<feature type="active site" description="Proton acceptor" evidence="11 12">
    <location>
        <position position="338"/>
    </location>
</feature>
<evidence type="ECO:0000256" key="11">
    <source>
        <dbReference type="HAMAP-Rule" id="MF_00318"/>
    </source>
</evidence>
<dbReference type="InterPro" id="IPR020810">
    <property type="entry name" value="Enolase_C"/>
</dbReference>
<evidence type="ECO:0000313" key="18">
    <source>
        <dbReference type="Proteomes" id="UP000503399"/>
    </source>
</evidence>
<dbReference type="HAMAP" id="MF_00318">
    <property type="entry name" value="Enolase"/>
    <property type="match status" value="1"/>
</dbReference>
<feature type="binding site" evidence="13">
    <location>
        <position position="313"/>
    </location>
    <ligand>
        <name>substrate</name>
    </ligand>
</feature>
<dbReference type="InterPro" id="IPR036849">
    <property type="entry name" value="Enolase-like_C_sf"/>
</dbReference>
<evidence type="ECO:0000256" key="2">
    <source>
        <dbReference type="ARBA" id="ARBA00009604"/>
    </source>
</evidence>
<name>A0A6F8ZI99_9FIRM</name>
<dbReference type="SFLD" id="SFLDS00001">
    <property type="entry name" value="Enolase"/>
    <property type="match status" value="1"/>
</dbReference>
<organism evidence="17 18">
    <name type="scientific">Candidatus Hydrogenisulfobacillus filiaventi</name>
    <dbReference type="NCBI Taxonomy" id="2707344"/>
    <lineage>
        <taxon>Bacteria</taxon>
        <taxon>Bacillati</taxon>
        <taxon>Bacillota</taxon>
        <taxon>Clostridia</taxon>
        <taxon>Eubacteriales</taxon>
        <taxon>Clostridiales Family XVII. Incertae Sedis</taxon>
        <taxon>Candidatus Hydrogenisulfobacillus</taxon>
    </lineage>
</organism>
<feature type="binding site" evidence="11">
    <location>
        <position position="368"/>
    </location>
    <ligand>
        <name>(2R)-2-phosphoglycerate</name>
        <dbReference type="ChEBI" id="CHEBI:58289"/>
    </ligand>
</feature>
<dbReference type="PANTHER" id="PTHR11902:SF1">
    <property type="entry name" value="ENOLASE"/>
    <property type="match status" value="1"/>
</dbReference>
<keyword evidence="18" id="KW-1185">Reference proteome</keyword>
<dbReference type="PANTHER" id="PTHR11902">
    <property type="entry name" value="ENOLASE"/>
    <property type="match status" value="1"/>
</dbReference>
<evidence type="ECO:0000259" key="15">
    <source>
        <dbReference type="SMART" id="SM01192"/>
    </source>
</evidence>
<keyword evidence="8 11" id="KW-0324">Glycolysis</keyword>
<evidence type="ECO:0000256" key="3">
    <source>
        <dbReference type="ARBA" id="ARBA00012058"/>
    </source>
</evidence>